<dbReference type="EC" id="7.1.1.2" evidence="2"/>
<feature type="transmembrane region" description="Helical" evidence="8">
    <location>
        <begin position="74"/>
        <end position="94"/>
    </location>
</feature>
<evidence type="ECO:0000256" key="5">
    <source>
        <dbReference type="ARBA" id="ARBA00023136"/>
    </source>
</evidence>
<dbReference type="PANTHER" id="PTHR42829:SF2">
    <property type="entry name" value="NADH-UBIQUINONE OXIDOREDUCTASE CHAIN 5"/>
    <property type="match status" value="1"/>
</dbReference>
<feature type="transmembrane region" description="Helical" evidence="8">
    <location>
        <begin position="106"/>
        <end position="124"/>
    </location>
</feature>
<feature type="transmembrane region" description="Helical" evidence="8">
    <location>
        <begin position="41"/>
        <end position="62"/>
    </location>
</feature>
<geneLocation type="mitochondrion" evidence="10"/>
<evidence type="ECO:0000256" key="8">
    <source>
        <dbReference type="SAM" id="Phobius"/>
    </source>
</evidence>
<feature type="transmembrane region" description="Helical" evidence="8">
    <location>
        <begin position="315"/>
        <end position="335"/>
    </location>
</feature>
<dbReference type="PANTHER" id="PTHR42829">
    <property type="entry name" value="NADH-UBIQUINONE OXIDOREDUCTASE CHAIN 5"/>
    <property type="match status" value="1"/>
</dbReference>
<feature type="transmembrane region" description="Helical" evidence="8">
    <location>
        <begin position="347"/>
        <end position="366"/>
    </location>
</feature>
<protein>
    <recommendedName>
        <fullName evidence="2">NADH:ubiquinone reductase (H(+)-translocating)</fullName>
        <ecNumber evidence="2">7.1.1.2</ecNumber>
    </recommendedName>
    <alternativeName>
        <fullName evidence="6">NADH dehydrogenase subunit 5</fullName>
    </alternativeName>
</protein>
<evidence type="ECO:0000256" key="7">
    <source>
        <dbReference type="ARBA" id="ARBA00049551"/>
    </source>
</evidence>
<dbReference type="AlphaFoldDB" id="A0A172WXU7"/>
<evidence type="ECO:0000313" key="10">
    <source>
        <dbReference type="EMBL" id="ANF28235.1"/>
    </source>
</evidence>
<dbReference type="InterPro" id="IPR003945">
    <property type="entry name" value="NU5C-like"/>
</dbReference>
<feature type="transmembrane region" description="Helical" evidence="8">
    <location>
        <begin position="193"/>
        <end position="213"/>
    </location>
</feature>
<name>A0A172WXU7_SCHNA</name>
<dbReference type="GO" id="GO:0015990">
    <property type="term" value="P:electron transport coupled proton transport"/>
    <property type="evidence" value="ECO:0007669"/>
    <property type="project" value="TreeGrafter"/>
</dbReference>
<feature type="domain" description="NADH:quinone oxidoreductase/Mrp antiporter transmembrane" evidence="9">
    <location>
        <begin position="96"/>
        <end position="362"/>
    </location>
</feature>
<organism evidence="10">
    <name type="scientific">Schyzocotyle nayarensis</name>
    <name type="common">Asian fish tapeworm</name>
    <name type="synonym">Ptychobothrium nayarensis</name>
    <dbReference type="NCBI Taxonomy" id="1697567"/>
    <lineage>
        <taxon>Eukaryota</taxon>
        <taxon>Metazoa</taxon>
        <taxon>Spiralia</taxon>
        <taxon>Lophotrochozoa</taxon>
        <taxon>Platyhelminthes</taxon>
        <taxon>Cestoda</taxon>
        <taxon>Eucestoda</taxon>
        <taxon>Bothriocephalidea</taxon>
        <taxon>Bothriocephalidae</taxon>
        <taxon>Schyzocotyle</taxon>
    </lineage>
</organism>
<feature type="transmembrane region" description="Helical" evidence="8">
    <location>
        <begin position="136"/>
        <end position="152"/>
    </location>
</feature>
<dbReference type="Pfam" id="PF00361">
    <property type="entry name" value="Proton_antipo_M"/>
    <property type="match status" value="1"/>
</dbReference>
<evidence type="ECO:0000256" key="3">
    <source>
        <dbReference type="ARBA" id="ARBA00022692"/>
    </source>
</evidence>
<feature type="transmembrane region" description="Helical" evidence="8">
    <location>
        <begin position="158"/>
        <end position="181"/>
    </location>
</feature>
<dbReference type="GO" id="GO:0016020">
    <property type="term" value="C:membrane"/>
    <property type="evidence" value="ECO:0007669"/>
    <property type="project" value="UniProtKB-SubCell"/>
</dbReference>
<evidence type="ECO:0000256" key="4">
    <source>
        <dbReference type="ARBA" id="ARBA00022989"/>
    </source>
</evidence>
<dbReference type="GO" id="GO:0042773">
    <property type="term" value="P:ATP synthesis coupled electron transport"/>
    <property type="evidence" value="ECO:0007669"/>
    <property type="project" value="InterPro"/>
</dbReference>
<dbReference type="PRINTS" id="PR01434">
    <property type="entry name" value="NADHDHGNASE5"/>
</dbReference>
<evidence type="ECO:0000256" key="2">
    <source>
        <dbReference type="ARBA" id="ARBA00012944"/>
    </source>
</evidence>
<dbReference type="EMBL" id="KX060589">
    <property type="protein sequence ID" value="ANF28235.1"/>
    <property type="molecule type" value="Genomic_DNA"/>
</dbReference>
<proteinExistence type="predicted"/>
<dbReference type="GO" id="GO:0008137">
    <property type="term" value="F:NADH dehydrogenase (ubiquinone) activity"/>
    <property type="evidence" value="ECO:0007669"/>
    <property type="project" value="UniProtKB-EC"/>
</dbReference>
<feature type="transmembrane region" description="Helical" evidence="8">
    <location>
        <begin position="219"/>
        <end position="243"/>
    </location>
</feature>
<keyword evidence="3 8" id="KW-0812">Transmembrane</keyword>
<evidence type="ECO:0000256" key="6">
    <source>
        <dbReference type="ARBA" id="ARBA00031027"/>
    </source>
</evidence>
<comment type="subcellular location">
    <subcellularLocation>
        <location evidence="1">Membrane</location>
        <topology evidence="1">Multi-pass membrane protein</topology>
    </subcellularLocation>
</comment>
<sequence length="521" mass="59516">MFWFFVVASLVCFSVVCTNFSVYLNINNLMFSGMLWNIQFIFDYVSLLVWLMLLVCFAYASFYTNHYFSGEFSWLDLYKIICLFVGVMASLVVTGDYLSTLVFWEYLGVVSYFLILFYLNYLSLRSSVITLVSSRFGDVCLFLLISLGFYYGQINSSIALLLFLLVVLTKSASFPFISWLLEAMRAPTPVSSLVHSSTLVAAGVWFVMRYNIFNYVSSVFLITLLLLITIFISGICCFWFIDLKKIVALSTCNNIAWCVFYLLFGDVCLSLFQLVSHGVSKCLLFMLVGDIMSGSGGSQASNCVYNTSFYNNWGVFSLFSIILGLSGAPYIGVFFTKHFLLSEFNAIVNISLTLFTLFCVFISYFYSFRFCSILLNNKSSIATGVLFSFESGLMVYFWLIINFFLIGVLDENYPVSFNISIFLILFQLIACITAYFIYSNTVFSGWCSSLFGCDNLVESSYLWFNSLRCDISLFIFRWDNSLLSMFQGYGSSIIHLFNSNLLNINMFAIMLFLTYWLIFNV</sequence>
<evidence type="ECO:0000259" key="9">
    <source>
        <dbReference type="Pfam" id="PF00361"/>
    </source>
</evidence>
<feature type="transmembrane region" description="Helical" evidence="8">
    <location>
        <begin position="421"/>
        <end position="441"/>
    </location>
</feature>
<accession>A0A172WXU7</accession>
<dbReference type="GO" id="GO:0003954">
    <property type="term" value="F:NADH dehydrogenase activity"/>
    <property type="evidence" value="ECO:0007669"/>
    <property type="project" value="TreeGrafter"/>
</dbReference>
<feature type="transmembrane region" description="Helical" evidence="8">
    <location>
        <begin position="386"/>
        <end position="409"/>
    </location>
</feature>
<keyword evidence="5 8" id="KW-0472">Membrane</keyword>
<feature type="transmembrane region" description="Helical" evidence="8">
    <location>
        <begin position="500"/>
        <end position="518"/>
    </location>
</feature>
<keyword evidence="4 8" id="KW-1133">Transmembrane helix</keyword>
<reference evidence="10" key="1">
    <citation type="journal article" date="2016" name="Int. J. Parasitol.">
        <title>Paralogues of nuclear ribosomal genes conceal phylogenetic signal within the invasive Asian fish tapeworm lineage: evidence from next generation sequencing data.</title>
        <authorList>
            <person name="Brabec J."/>
            <person name="Kuchta R."/>
            <person name="Scholz T."/>
            <person name="Littlewood D.T."/>
        </authorList>
    </citation>
    <scope>NUCLEOTIDE SEQUENCE</scope>
    <source>
        <strain evidence="10">IND904</strain>
    </source>
</reference>
<dbReference type="InterPro" id="IPR001750">
    <property type="entry name" value="ND/Mrp_TM"/>
</dbReference>
<feature type="transmembrane region" description="Helical" evidence="8">
    <location>
        <begin position="255"/>
        <end position="275"/>
    </location>
</feature>
<comment type="catalytic activity">
    <reaction evidence="7">
        <text>a ubiquinone + NADH + 5 H(+)(in) = a ubiquinol + NAD(+) + 4 H(+)(out)</text>
        <dbReference type="Rhea" id="RHEA:29091"/>
        <dbReference type="Rhea" id="RHEA-COMP:9565"/>
        <dbReference type="Rhea" id="RHEA-COMP:9566"/>
        <dbReference type="ChEBI" id="CHEBI:15378"/>
        <dbReference type="ChEBI" id="CHEBI:16389"/>
        <dbReference type="ChEBI" id="CHEBI:17976"/>
        <dbReference type="ChEBI" id="CHEBI:57540"/>
        <dbReference type="ChEBI" id="CHEBI:57945"/>
        <dbReference type="EC" id="7.1.1.2"/>
    </reaction>
</comment>
<gene>
    <name evidence="10" type="primary">nad5</name>
</gene>
<keyword evidence="10" id="KW-0496">Mitochondrion</keyword>
<evidence type="ECO:0000256" key="1">
    <source>
        <dbReference type="ARBA" id="ARBA00004141"/>
    </source>
</evidence>